<organism evidence="1 2">
    <name type="scientific">Mycena metata</name>
    <dbReference type="NCBI Taxonomy" id="1033252"/>
    <lineage>
        <taxon>Eukaryota</taxon>
        <taxon>Fungi</taxon>
        <taxon>Dikarya</taxon>
        <taxon>Basidiomycota</taxon>
        <taxon>Agaricomycotina</taxon>
        <taxon>Agaricomycetes</taxon>
        <taxon>Agaricomycetidae</taxon>
        <taxon>Agaricales</taxon>
        <taxon>Marasmiineae</taxon>
        <taxon>Mycenaceae</taxon>
        <taxon>Mycena</taxon>
    </lineage>
</organism>
<comment type="caution">
    <text evidence="1">The sequence shown here is derived from an EMBL/GenBank/DDBJ whole genome shotgun (WGS) entry which is preliminary data.</text>
</comment>
<reference evidence="1" key="1">
    <citation type="submission" date="2023-03" db="EMBL/GenBank/DDBJ databases">
        <title>Massive genome expansion in bonnet fungi (Mycena s.s.) driven by repeated elements and novel gene families across ecological guilds.</title>
        <authorList>
            <consortium name="Lawrence Berkeley National Laboratory"/>
            <person name="Harder C.B."/>
            <person name="Miyauchi S."/>
            <person name="Viragh M."/>
            <person name="Kuo A."/>
            <person name="Thoen E."/>
            <person name="Andreopoulos B."/>
            <person name="Lu D."/>
            <person name="Skrede I."/>
            <person name="Drula E."/>
            <person name="Henrissat B."/>
            <person name="Morin E."/>
            <person name="Kohler A."/>
            <person name="Barry K."/>
            <person name="LaButti K."/>
            <person name="Morin E."/>
            <person name="Salamov A."/>
            <person name="Lipzen A."/>
            <person name="Mereny Z."/>
            <person name="Hegedus B."/>
            <person name="Baldrian P."/>
            <person name="Stursova M."/>
            <person name="Weitz H."/>
            <person name="Taylor A."/>
            <person name="Grigoriev I.V."/>
            <person name="Nagy L.G."/>
            <person name="Martin F."/>
            <person name="Kauserud H."/>
        </authorList>
    </citation>
    <scope>NUCLEOTIDE SEQUENCE</scope>
    <source>
        <strain evidence="1">CBHHK182m</strain>
    </source>
</reference>
<name>A0AAD7NYX4_9AGAR</name>
<dbReference type="EMBL" id="JARKIB010000004">
    <property type="protein sequence ID" value="KAJ7780903.1"/>
    <property type="molecule type" value="Genomic_DNA"/>
</dbReference>
<evidence type="ECO:0000313" key="1">
    <source>
        <dbReference type="EMBL" id="KAJ7780903.1"/>
    </source>
</evidence>
<dbReference type="Proteomes" id="UP001215598">
    <property type="component" value="Unassembled WGS sequence"/>
</dbReference>
<proteinExistence type="predicted"/>
<sequence length="134" mass="15625">MQNRWTDPSLGLVPFATLLLCTSRISVSCPLRLLITSPQRKIARSPLRNLFLVAMFFFRSKQTNTGVVGDQPLLFGLGFWSFLWRHNRKSRARPEEKERAALRLRRTGNGRIQTMFLRDNRVPRQSTNGKKRRL</sequence>
<accession>A0AAD7NYX4</accession>
<protein>
    <submittedName>
        <fullName evidence="1">Uncharacterized protein</fullName>
    </submittedName>
</protein>
<gene>
    <name evidence="1" type="ORF">B0H16DRAFT_601704</name>
</gene>
<keyword evidence="2" id="KW-1185">Reference proteome</keyword>
<evidence type="ECO:0000313" key="2">
    <source>
        <dbReference type="Proteomes" id="UP001215598"/>
    </source>
</evidence>
<dbReference type="AlphaFoldDB" id="A0AAD7NYX4"/>